<dbReference type="InterPro" id="IPR036291">
    <property type="entry name" value="NAD(P)-bd_dom_sf"/>
</dbReference>
<name>A0A085MCV5_9BILA</name>
<evidence type="ECO:0000256" key="7">
    <source>
        <dbReference type="ARBA" id="ARBA00023136"/>
    </source>
</evidence>
<dbReference type="GO" id="GO:0005789">
    <property type="term" value="C:endoplasmic reticulum membrane"/>
    <property type="evidence" value="ECO:0007669"/>
    <property type="project" value="UniProtKB-SubCell"/>
</dbReference>
<dbReference type="UniPathway" id="UPA00378"/>
<accession>A0A085MCV5</accession>
<dbReference type="EC" id="2.4.1.257" evidence="10"/>
<evidence type="ECO:0000313" key="14">
    <source>
        <dbReference type="EMBL" id="KFD72589.1"/>
    </source>
</evidence>
<dbReference type="InterPro" id="IPR002347">
    <property type="entry name" value="SDR_fam"/>
</dbReference>
<comment type="catalytic activity">
    <reaction evidence="8 10">
        <text>a beta-D-Man-(1-&gt;4)-beta-D-GlcNAc-(1-&gt;4)-alpha-D-GlcNAc-diphospho-di-trans,poly-cis-dolichol + GDP-alpha-D-mannose = an alpha-D-Man-(1-&gt;3)-beta-D-Man-(1-&gt;4)-beta-D-GlcNAc-(1-&gt;4)-alpha-D-GlcNAc-diphospho-di-trans,poly-cis-dolichol + GDP + H(+)</text>
        <dbReference type="Rhea" id="RHEA:29515"/>
        <dbReference type="Rhea" id="RHEA-COMP:19511"/>
        <dbReference type="Rhea" id="RHEA-COMP:19513"/>
        <dbReference type="ChEBI" id="CHEBI:15378"/>
        <dbReference type="ChEBI" id="CHEBI:57527"/>
        <dbReference type="ChEBI" id="CHEBI:58189"/>
        <dbReference type="ChEBI" id="CHEBI:58472"/>
        <dbReference type="ChEBI" id="CHEBI:132510"/>
        <dbReference type="EC" id="2.4.1.132"/>
    </reaction>
    <physiologicalReaction direction="left-to-right" evidence="8 10">
        <dbReference type="Rhea" id="RHEA:29516"/>
    </physiologicalReaction>
</comment>
<comment type="function">
    <text evidence="10">Mannosylates Man(2)GlcNAc(2)-dolichol diphosphate and Man(1)GlcNAc(2)-dolichol diphosphate to form Man(3)GlcNAc(2)-dolichol diphosphate.</text>
</comment>
<evidence type="ECO:0000313" key="13">
    <source>
        <dbReference type="EMBL" id="KFD55051.1"/>
    </source>
</evidence>
<evidence type="ECO:0000256" key="4">
    <source>
        <dbReference type="ARBA" id="ARBA00022692"/>
    </source>
</evidence>
<evidence type="ECO:0000256" key="6">
    <source>
        <dbReference type="ARBA" id="ARBA00022989"/>
    </source>
</evidence>
<evidence type="ECO:0000256" key="1">
    <source>
        <dbReference type="ARBA" id="ARBA00004922"/>
    </source>
</evidence>
<evidence type="ECO:0000256" key="3">
    <source>
        <dbReference type="ARBA" id="ARBA00022679"/>
    </source>
</evidence>
<comment type="similarity">
    <text evidence="10">Belongs to the glycosyltransferase group 1 family.</text>
</comment>
<dbReference type="Pfam" id="PF00534">
    <property type="entry name" value="Glycos_transf_1"/>
    <property type="match status" value="1"/>
</dbReference>
<evidence type="ECO:0000313" key="15">
    <source>
        <dbReference type="Proteomes" id="UP000030764"/>
    </source>
</evidence>
<proteinExistence type="inferred from homology"/>
<protein>
    <recommendedName>
        <fullName evidence="10">Alpha-1,3/1,6-mannosyltransferase ALG2</fullName>
        <ecNumber evidence="10">2.4.1.132</ecNumber>
        <ecNumber evidence="10">2.4.1.257</ecNumber>
    </recommendedName>
    <alternativeName>
        <fullName evidence="10">GDP-Man:Man(1)GlcNAc(2)-PP-Dol alpha-1,3-mannosyltransferase</fullName>
    </alternativeName>
</protein>
<evidence type="ECO:0000256" key="8">
    <source>
        <dbReference type="ARBA" id="ARBA00045103"/>
    </source>
</evidence>
<organism evidence="13 15">
    <name type="scientific">Trichuris suis</name>
    <name type="common">pig whipworm</name>
    <dbReference type="NCBI Taxonomy" id="68888"/>
    <lineage>
        <taxon>Eukaryota</taxon>
        <taxon>Metazoa</taxon>
        <taxon>Ecdysozoa</taxon>
        <taxon>Nematoda</taxon>
        <taxon>Enoplea</taxon>
        <taxon>Dorylaimia</taxon>
        <taxon>Trichinellida</taxon>
        <taxon>Trichuridae</taxon>
        <taxon>Trichuris</taxon>
    </lineage>
</organism>
<dbReference type="InterPro" id="IPR028098">
    <property type="entry name" value="Glyco_trans_4-like_N"/>
</dbReference>
<keyword evidence="3 10" id="KW-0808">Transferase</keyword>
<dbReference type="PRINTS" id="PR00081">
    <property type="entry name" value="GDHRDH"/>
</dbReference>
<comment type="subcellular location">
    <subcellularLocation>
        <location evidence="10">Endoplasmic reticulum membrane</location>
        <topology evidence="10">Single-pass membrane protein</topology>
    </subcellularLocation>
</comment>
<dbReference type="PANTHER" id="PTHR45918">
    <property type="entry name" value="ALPHA-1,3/1,6-MANNOSYLTRANSFERASE ALG2"/>
    <property type="match status" value="1"/>
</dbReference>
<dbReference type="CDD" id="cd09763">
    <property type="entry name" value="DHRS1-like_SDR_c"/>
    <property type="match status" value="1"/>
</dbReference>
<dbReference type="Gene3D" id="3.40.50.2000">
    <property type="entry name" value="Glycogen Phosphorylase B"/>
    <property type="match status" value="2"/>
</dbReference>
<evidence type="ECO:0000256" key="2">
    <source>
        <dbReference type="ARBA" id="ARBA00022676"/>
    </source>
</evidence>
<comment type="catalytic activity">
    <reaction evidence="9 10">
        <text>an alpha-D-Man-(1-&gt;3)-beta-D-Man-(1-&gt;4)-beta-D-GlcNAc-(1-&gt;4)-alpha-D-GlcNAc-diphospho-di-trans,poly-cis-dolichol + GDP-alpha-D-mannose = an alpha-D-Man-(1-&gt;3)-[alpha-D-Man-(1-&gt;6)]-beta-D-Man-(1-&gt;4)-beta-D-GlcNAc-(1-&gt;4)-alpha-D-GlcNAc-diphospho-di-trans,poly-cis-dolichol + GDP + H(+)</text>
        <dbReference type="Rhea" id="RHEA:29519"/>
        <dbReference type="Rhea" id="RHEA-COMP:19513"/>
        <dbReference type="Rhea" id="RHEA-COMP:19515"/>
        <dbReference type="ChEBI" id="CHEBI:15378"/>
        <dbReference type="ChEBI" id="CHEBI:57527"/>
        <dbReference type="ChEBI" id="CHEBI:58189"/>
        <dbReference type="ChEBI" id="CHEBI:132510"/>
        <dbReference type="ChEBI" id="CHEBI:132511"/>
        <dbReference type="EC" id="2.4.1.257"/>
    </reaction>
    <physiologicalReaction direction="left-to-right" evidence="9 10">
        <dbReference type="Rhea" id="RHEA:29520"/>
    </physiologicalReaction>
</comment>
<dbReference type="Pfam" id="PF13439">
    <property type="entry name" value="Glyco_transf_4"/>
    <property type="match status" value="1"/>
</dbReference>
<dbReference type="Gene3D" id="3.40.50.720">
    <property type="entry name" value="NAD(P)-binding Rossmann-like Domain"/>
    <property type="match status" value="1"/>
</dbReference>
<dbReference type="GO" id="GO:0004378">
    <property type="term" value="F:GDP-Man:Man(1)GlcNAc(2)-PP-Dol alpha-1,3-mannosyltransferase activity"/>
    <property type="evidence" value="ECO:0007669"/>
    <property type="project" value="UniProtKB-UniRule"/>
</dbReference>
<sequence>MAPELKIAFLHPDLGIGGAERLIVDAAVSLKKLGHNVQMFTTHHNSSHCFPETKDGYLPVVVIGDWLPRSLFGRLRALCAYVRMIWMSLIVSTFYSSSFQLIFIDQISVAMPVVRCFTKAKIVFYCHFPDMLLTTRKSLIKSLYRMPIDFVEDWSMSKADYVFFNSHFTQEVSRRVFKHLRPNVPVGVLYPCISESLLSRQVRNVSLNDCGIPSGKRTIFMSLNRFERKKNISVALYAFALLRQWLNNDLQDSIHLVIAGGYDPELAENVEHFQELKQLSSDLMLTESVTFVRSPSEDVKLALLSNCTALLYTPVEEHFGIVPLEAMCCKVPVIACRSGGPLETILDNETGFLVDPEPTAFASAMRKFVDDKSLRSKLGEAGRLWTLGKFSSDQFTAAALVIFALSVSKYGVVLSGEAERNYTANSTPASLTCRCSRLCTPKIDFCLKMLKGKVALVTGASRGIGRGIALQLAQAGATVYITGRPAENSDSAKKNFPSLSKTAEEVQARGGKCVAIYCDHSKDDDIRALFEQISENEEGRLDILVNNAFSGVNTIMDCIKKKFWECEPQFWDDINNVGLRDHYVCAVHAARMMVKNKSGLIVNISSYGGLFYLFNPAYGIGKCACDRMAADCALELKNENVAFLSLWPGFVSTETMMHNIDNLIVNSNVFGLEEVLGIHEAMKDLITNAESVEFAGKCVVHLAADKNIMKKTGRVLFTADVAREYGFTDINNKPVESVRSVKLLLAKKNHHTLSALVPSWVRIPGWLMVASNSKL</sequence>
<dbReference type="PANTHER" id="PTHR45918:SF1">
    <property type="entry name" value="ALPHA-1,3_1,6-MANNOSYLTRANSFERASE ALG2"/>
    <property type="match status" value="1"/>
</dbReference>
<keyword evidence="6" id="KW-1133">Transmembrane helix</keyword>
<keyword evidence="7" id="KW-0472">Membrane</keyword>
<feature type="domain" description="Glycosyl transferase family 1" evidence="11">
    <location>
        <begin position="215"/>
        <end position="384"/>
    </location>
</feature>
<dbReference type="AlphaFoldDB" id="A0A085MCV5"/>
<dbReference type="CDD" id="cd03805">
    <property type="entry name" value="GT4_ALG2-like"/>
    <property type="match status" value="1"/>
</dbReference>
<dbReference type="InterPro" id="IPR001296">
    <property type="entry name" value="Glyco_trans_1"/>
</dbReference>
<dbReference type="Proteomes" id="UP000030758">
    <property type="component" value="Unassembled WGS sequence"/>
</dbReference>
<evidence type="ECO:0000259" key="11">
    <source>
        <dbReference type="Pfam" id="PF00534"/>
    </source>
</evidence>
<dbReference type="EMBL" id="KL367477">
    <property type="protein sequence ID" value="KFD72589.1"/>
    <property type="molecule type" value="Genomic_DNA"/>
</dbReference>
<evidence type="ECO:0000256" key="10">
    <source>
        <dbReference type="RuleBase" id="RU367136"/>
    </source>
</evidence>
<keyword evidence="4" id="KW-0812">Transmembrane</keyword>
<keyword evidence="2 10" id="KW-0328">Glycosyltransferase</keyword>
<evidence type="ECO:0000259" key="12">
    <source>
        <dbReference type="Pfam" id="PF13439"/>
    </source>
</evidence>
<dbReference type="GO" id="GO:0102704">
    <property type="term" value="F:GDP-Man:Man(2)GlcNAc(2)-PP-Dol alpha-1,6-mannosyltransferase activity"/>
    <property type="evidence" value="ECO:0007669"/>
    <property type="project" value="UniProtKB-UniRule"/>
</dbReference>
<dbReference type="SUPFAM" id="SSF51735">
    <property type="entry name" value="NAD(P)-binding Rossmann-fold domains"/>
    <property type="match status" value="1"/>
</dbReference>
<gene>
    <name evidence="13" type="ORF">M513_03969</name>
    <name evidence="14" type="ORF">M514_03969</name>
</gene>
<dbReference type="EMBL" id="KL363202">
    <property type="protein sequence ID" value="KFD55051.1"/>
    <property type="molecule type" value="Genomic_DNA"/>
</dbReference>
<dbReference type="Proteomes" id="UP000030764">
    <property type="component" value="Unassembled WGS sequence"/>
</dbReference>
<comment type="pathway">
    <text evidence="1 10">Protein modification; protein glycosylation.</text>
</comment>
<reference evidence="13 15" key="1">
    <citation type="journal article" date="2014" name="Nat. Genet.">
        <title>Genome and transcriptome of the porcine whipworm Trichuris suis.</title>
        <authorList>
            <person name="Jex A.R."/>
            <person name="Nejsum P."/>
            <person name="Schwarz E.M."/>
            <person name="Hu L."/>
            <person name="Young N.D."/>
            <person name="Hall R.S."/>
            <person name="Korhonen P.K."/>
            <person name="Liao S."/>
            <person name="Thamsborg S."/>
            <person name="Xia J."/>
            <person name="Xu P."/>
            <person name="Wang S."/>
            <person name="Scheerlinck J.P."/>
            <person name="Hofmann A."/>
            <person name="Sternberg P.W."/>
            <person name="Wang J."/>
            <person name="Gasser R.B."/>
        </authorList>
    </citation>
    <scope>NUCLEOTIDE SEQUENCE [LARGE SCALE GENOMIC DNA]</scope>
    <source>
        <strain evidence="14">DCEP-RM93F</strain>
        <strain evidence="13">DCEP-RM93M</strain>
    </source>
</reference>
<evidence type="ECO:0000256" key="9">
    <source>
        <dbReference type="ARBA" id="ARBA00045104"/>
    </source>
</evidence>
<keyword evidence="5" id="KW-0256">Endoplasmic reticulum</keyword>
<keyword evidence="15" id="KW-1185">Reference proteome</keyword>
<dbReference type="Pfam" id="PF00106">
    <property type="entry name" value="adh_short"/>
    <property type="match status" value="1"/>
</dbReference>
<evidence type="ECO:0000256" key="5">
    <source>
        <dbReference type="ARBA" id="ARBA00022824"/>
    </source>
</evidence>
<dbReference type="SUPFAM" id="SSF53756">
    <property type="entry name" value="UDP-Glycosyltransferase/glycogen phosphorylase"/>
    <property type="match status" value="1"/>
</dbReference>
<dbReference type="EC" id="2.4.1.132" evidence="10"/>
<dbReference type="InterPro" id="IPR027054">
    <property type="entry name" value="ALG2"/>
</dbReference>
<feature type="domain" description="Glycosyltransferase subfamily 4-like N-terminal" evidence="12">
    <location>
        <begin position="16"/>
        <end position="191"/>
    </location>
</feature>